<organism evidence="2 3">
    <name type="scientific">Pycnococcus provasolii</name>
    <dbReference type="NCBI Taxonomy" id="41880"/>
    <lineage>
        <taxon>Eukaryota</taxon>
        <taxon>Viridiplantae</taxon>
        <taxon>Chlorophyta</taxon>
        <taxon>Pseudoscourfieldiophyceae</taxon>
        <taxon>Pseudoscourfieldiales</taxon>
        <taxon>Pycnococcaceae</taxon>
        <taxon>Pycnococcus</taxon>
    </lineage>
</organism>
<reference evidence="2" key="1">
    <citation type="submission" date="2020-10" db="EMBL/GenBank/DDBJ databases">
        <title>Unveiling of a novel bifunctional photoreceptor, Dualchrome1, isolated from a cosmopolitan green alga.</title>
        <authorList>
            <person name="Suzuki S."/>
            <person name="Kawachi M."/>
        </authorList>
    </citation>
    <scope>NUCLEOTIDE SEQUENCE</scope>
    <source>
        <strain evidence="2">NIES 2893</strain>
    </source>
</reference>
<comment type="caution">
    <text evidence="2">The sequence shown here is derived from an EMBL/GenBank/DDBJ whole genome shotgun (WGS) entry which is preliminary data.</text>
</comment>
<dbReference type="EMBL" id="BNJQ01000004">
    <property type="protein sequence ID" value="GHP02739.1"/>
    <property type="molecule type" value="Genomic_DNA"/>
</dbReference>
<keyword evidence="3" id="KW-1185">Reference proteome</keyword>
<name>A0A830HBJ8_9CHLO</name>
<evidence type="ECO:0000256" key="1">
    <source>
        <dbReference type="SAM" id="MobiDB-lite"/>
    </source>
</evidence>
<evidence type="ECO:0000313" key="3">
    <source>
        <dbReference type="Proteomes" id="UP000660262"/>
    </source>
</evidence>
<evidence type="ECO:0000313" key="2">
    <source>
        <dbReference type="EMBL" id="GHP02739.1"/>
    </source>
</evidence>
<dbReference type="AlphaFoldDB" id="A0A830HBJ8"/>
<protein>
    <submittedName>
        <fullName evidence="2">Uncharacterized protein</fullName>
    </submittedName>
</protein>
<dbReference type="Proteomes" id="UP000660262">
    <property type="component" value="Unassembled WGS sequence"/>
</dbReference>
<feature type="region of interest" description="Disordered" evidence="1">
    <location>
        <begin position="105"/>
        <end position="134"/>
    </location>
</feature>
<feature type="compositionally biased region" description="Low complexity" evidence="1">
    <location>
        <begin position="105"/>
        <end position="123"/>
    </location>
</feature>
<gene>
    <name evidence="2" type="ORF">PPROV_000149400</name>
</gene>
<proteinExistence type="predicted"/>
<accession>A0A830HBJ8</accession>
<sequence>MEISKNSRRMSSHMLLATTHASHLVALTHIIDLLKQLDAVPVIDARVAKLMSDKCAESSPASADLENSRLVGKQPSFFSEKEDDASTAATELVARLVAEQIVNGNANNNAATTSTNTNTTTNTEDGEEETEMSELTKQVTRAIPSLTPAMRTQTNHSAAVLDLGARDAKRAQQLLQELLVRAMDERLLHAMRAYALAWKAGMPHMRSRARDEMLVEVNWPWIGPLEDGADALRSLPERALREFTDCARKRTQHVHADEVRLLHCWLTWASGDDGDARVQVVAQMLDDDIDGFDVASGAWSYAELETLDAHTVVANSEECSRVIARAILGHFLI</sequence>